<dbReference type="PANTHER" id="PTHR11895:SF176">
    <property type="entry name" value="AMIDASE AMID-RELATED"/>
    <property type="match status" value="1"/>
</dbReference>
<dbReference type="GO" id="GO:0016740">
    <property type="term" value="F:transferase activity"/>
    <property type="evidence" value="ECO:0007669"/>
    <property type="project" value="UniProtKB-KW"/>
</dbReference>
<organism evidence="2 3">
    <name type="scientific">Palleronia pelagia</name>
    <dbReference type="NCBI Taxonomy" id="387096"/>
    <lineage>
        <taxon>Bacteria</taxon>
        <taxon>Pseudomonadati</taxon>
        <taxon>Pseudomonadota</taxon>
        <taxon>Alphaproteobacteria</taxon>
        <taxon>Rhodobacterales</taxon>
        <taxon>Roseobacteraceae</taxon>
        <taxon>Palleronia</taxon>
    </lineage>
</organism>
<accession>A0A1H8FPC9</accession>
<dbReference type="Proteomes" id="UP000199372">
    <property type="component" value="Unassembled WGS sequence"/>
</dbReference>
<protein>
    <submittedName>
        <fullName evidence="2">Aspartyl-tRNA(Asn)/glutamyl-tRNA(Gln) amidotransferase subunit A</fullName>
    </submittedName>
</protein>
<feature type="domain" description="Amidase" evidence="1">
    <location>
        <begin position="25"/>
        <end position="430"/>
    </location>
</feature>
<dbReference type="InterPro" id="IPR000120">
    <property type="entry name" value="Amidase"/>
</dbReference>
<reference evidence="3" key="1">
    <citation type="submission" date="2016-10" db="EMBL/GenBank/DDBJ databases">
        <authorList>
            <person name="Varghese N."/>
            <person name="Submissions S."/>
        </authorList>
    </citation>
    <scope>NUCLEOTIDE SEQUENCE [LARGE SCALE GENOMIC DNA]</scope>
    <source>
        <strain evidence="3">DSM 26893</strain>
    </source>
</reference>
<keyword evidence="2" id="KW-0808">Transferase</keyword>
<dbReference type="InterPro" id="IPR036928">
    <property type="entry name" value="AS_sf"/>
</dbReference>
<dbReference type="AlphaFoldDB" id="A0A1H8FPC9"/>
<dbReference type="PANTHER" id="PTHR11895">
    <property type="entry name" value="TRANSAMIDASE"/>
    <property type="match status" value="1"/>
</dbReference>
<evidence type="ECO:0000313" key="2">
    <source>
        <dbReference type="EMBL" id="SEN33450.1"/>
    </source>
</evidence>
<name>A0A1H8FPC9_9RHOB</name>
<dbReference type="Pfam" id="PF01425">
    <property type="entry name" value="Amidase"/>
    <property type="match status" value="1"/>
</dbReference>
<dbReference type="PROSITE" id="PS00571">
    <property type="entry name" value="AMIDASES"/>
    <property type="match status" value="1"/>
</dbReference>
<gene>
    <name evidence="2" type="ORF">SAMN04488011_103412</name>
</gene>
<keyword evidence="3" id="KW-1185">Reference proteome</keyword>
<dbReference type="InterPro" id="IPR020556">
    <property type="entry name" value="Amidase_CS"/>
</dbReference>
<dbReference type="EMBL" id="FOCM01000003">
    <property type="protein sequence ID" value="SEN33450.1"/>
    <property type="molecule type" value="Genomic_DNA"/>
</dbReference>
<dbReference type="InterPro" id="IPR023631">
    <property type="entry name" value="Amidase_dom"/>
</dbReference>
<evidence type="ECO:0000259" key="1">
    <source>
        <dbReference type="Pfam" id="PF01425"/>
    </source>
</evidence>
<proteinExistence type="predicted"/>
<dbReference type="SUPFAM" id="SSF75304">
    <property type="entry name" value="Amidase signature (AS) enzymes"/>
    <property type="match status" value="1"/>
</dbReference>
<dbReference type="OrthoDB" id="9811471at2"/>
<dbReference type="Gene3D" id="3.90.1300.10">
    <property type="entry name" value="Amidase signature (AS) domain"/>
    <property type="match status" value="1"/>
</dbReference>
<dbReference type="RefSeq" id="WP_091845261.1">
    <property type="nucleotide sequence ID" value="NZ_FOCM01000003.1"/>
</dbReference>
<evidence type="ECO:0000313" key="3">
    <source>
        <dbReference type="Proteomes" id="UP000199372"/>
    </source>
</evidence>
<sequence length="441" mass="46267">MDDLTRATACDLGRAIGQGALDPVELAQTFLDAANDHDLAPRIFARMTPDRALSEAQAARQRARHGVRRGLLDGVPIGWKDLYDCAGVPCEGGSALLEGRVPDRDAALLRQAALAGLVCLGKTHLSELAFSGLGLNPSTATPPCVNDPDAVSGGSSSGAAASVAFGLAPAGIGSDTGGSIRLPAAWNDLVGFKPGHGSLSLEGALPLCPSFDTAGPLARNVEDAAEIWAVLAGRRAPDLAYTSLAGRRLMVLENALADCDKTVVEGFERAVAMLERAGAVVERRALPCVDTALAQSPLVFAPEGYAIWRETIESAPDRMYHQVRTRFRAGADVSACDFVAAWRTLDRMRAEYAAATAGYDAVIQPTCPILPPKRARLETDDDYYVSANLMTLRNTRIGNLLGLAGLSLPTGTPSVGLLLQGLAGHEGRLLRLGQAAERALA</sequence>